<evidence type="ECO:0000313" key="1">
    <source>
        <dbReference type="EMBL" id="SBR98671.1"/>
    </source>
</evidence>
<gene>
    <name evidence="1" type="primary">Nfu_g_1_008180</name>
</gene>
<sequence length="60" mass="6330">AYSNESAQTEPALRLCAGAAALSVGSTLSLSTQISPCSPQQVASPPVNHRQLCFVTYMYL</sequence>
<accession>A0A1A8QYE1</accession>
<dbReference type="AlphaFoldDB" id="A0A1A8QYE1"/>
<reference evidence="1" key="2">
    <citation type="submission" date="2016-06" db="EMBL/GenBank/DDBJ databases">
        <title>The genome of a short-lived fish provides insights into sex chromosome evolution and the genetic control of aging.</title>
        <authorList>
            <person name="Reichwald K."/>
            <person name="Felder M."/>
            <person name="Petzold A."/>
            <person name="Koch P."/>
            <person name="Groth M."/>
            <person name="Platzer M."/>
        </authorList>
    </citation>
    <scope>NUCLEOTIDE SEQUENCE</scope>
    <source>
        <tissue evidence="1">Brain</tissue>
    </source>
</reference>
<feature type="non-terminal residue" evidence="1">
    <location>
        <position position="60"/>
    </location>
</feature>
<feature type="non-terminal residue" evidence="1">
    <location>
        <position position="1"/>
    </location>
</feature>
<proteinExistence type="predicted"/>
<organism evidence="1">
    <name type="scientific">Nothobranchius pienaari</name>
    <dbReference type="NCBI Taxonomy" id="704102"/>
    <lineage>
        <taxon>Eukaryota</taxon>
        <taxon>Metazoa</taxon>
        <taxon>Chordata</taxon>
        <taxon>Craniata</taxon>
        <taxon>Vertebrata</taxon>
        <taxon>Euteleostomi</taxon>
        <taxon>Actinopterygii</taxon>
        <taxon>Neopterygii</taxon>
        <taxon>Teleostei</taxon>
        <taxon>Neoteleostei</taxon>
        <taxon>Acanthomorphata</taxon>
        <taxon>Ovalentaria</taxon>
        <taxon>Atherinomorphae</taxon>
        <taxon>Cyprinodontiformes</taxon>
        <taxon>Nothobranchiidae</taxon>
        <taxon>Nothobranchius</taxon>
    </lineage>
</organism>
<dbReference type="EMBL" id="HAEG01014848">
    <property type="protein sequence ID" value="SBR98671.1"/>
    <property type="molecule type" value="Transcribed_RNA"/>
</dbReference>
<name>A0A1A8QYE1_9TELE</name>
<protein>
    <submittedName>
        <fullName evidence="1">Uncharacterized protein</fullName>
    </submittedName>
</protein>
<reference evidence="1" key="1">
    <citation type="submission" date="2016-05" db="EMBL/GenBank/DDBJ databases">
        <authorList>
            <person name="Lavstsen T."/>
            <person name="Jespersen J.S."/>
        </authorList>
    </citation>
    <scope>NUCLEOTIDE SEQUENCE</scope>
    <source>
        <tissue evidence="1">Brain</tissue>
    </source>
</reference>